<dbReference type="PANTHER" id="PTHR31852">
    <property type="entry name" value="LATE EMBRYOGENESIS ABUNDANT (LEA) HYDROXYPROLINE-RICH GLYCOPROTEIN FAMILY"/>
    <property type="match status" value="1"/>
</dbReference>
<name>A0ABR0W540_REHGL</name>
<protein>
    <recommendedName>
        <fullName evidence="2">Late embryogenesis abundant protein LEA-2 subgroup domain-containing protein</fullName>
    </recommendedName>
</protein>
<dbReference type="EMBL" id="JABTTQ020000013">
    <property type="protein sequence ID" value="KAK6142757.1"/>
    <property type="molecule type" value="Genomic_DNA"/>
</dbReference>
<feature type="domain" description="Late embryogenesis abundant protein LEA-2 subgroup" evidence="2">
    <location>
        <begin position="131"/>
        <end position="224"/>
    </location>
</feature>
<evidence type="ECO:0000259" key="2">
    <source>
        <dbReference type="Pfam" id="PF03168"/>
    </source>
</evidence>
<dbReference type="InterPro" id="IPR004864">
    <property type="entry name" value="LEA_2"/>
</dbReference>
<comment type="caution">
    <text evidence="3">The sequence shown here is derived from an EMBL/GenBank/DDBJ whole genome shotgun (WGS) entry which is preliminary data.</text>
</comment>
<organism evidence="3 4">
    <name type="scientific">Rehmannia glutinosa</name>
    <name type="common">Chinese foxglove</name>
    <dbReference type="NCBI Taxonomy" id="99300"/>
    <lineage>
        <taxon>Eukaryota</taxon>
        <taxon>Viridiplantae</taxon>
        <taxon>Streptophyta</taxon>
        <taxon>Embryophyta</taxon>
        <taxon>Tracheophyta</taxon>
        <taxon>Spermatophyta</taxon>
        <taxon>Magnoliopsida</taxon>
        <taxon>eudicotyledons</taxon>
        <taxon>Gunneridae</taxon>
        <taxon>Pentapetalae</taxon>
        <taxon>asterids</taxon>
        <taxon>lamiids</taxon>
        <taxon>Lamiales</taxon>
        <taxon>Orobanchaceae</taxon>
        <taxon>Rehmannieae</taxon>
        <taxon>Rehmannia</taxon>
    </lineage>
</organism>
<dbReference type="InterPro" id="IPR055301">
    <property type="entry name" value="Lea14-like_2"/>
</dbReference>
<evidence type="ECO:0000313" key="3">
    <source>
        <dbReference type="EMBL" id="KAK6142757.1"/>
    </source>
</evidence>
<evidence type="ECO:0000313" key="4">
    <source>
        <dbReference type="Proteomes" id="UP001318860"/>
    </source>
</evidence>
<accession>A0ABR0W540</accession>
<proteinExistence type="predicted"/>
<dbReference type="Proteomes" id="UP001318860">
    <property type="component" value="Unassembled WGS sequence"/>
</dbReference>
<gene>
    <name evidence="3" type="ORF">DH2020_023105</name>
</gene>
<dbReference type="Pfam" id="PF03168">
    <property type="entry name" value="LEA_2"/>
    <property type="match status" value="1"/>
</dbReference>
<feature type="region of interest" description="Disordered" evidence="1">
    <location>
        <begin position="24"/>
        <end position="60"/>
    </location>
</feature>
<keyword evidence="4" id="KW-1185">Reference proteome</keyword>
<sequence length="245" mass="28030">MVRRLPVERLKTSPCGFLWPRKEKAASGAVGLRSSPSPRPSADRSTSSDDRIRHRRHQKPPQTVAQVLRLRRRAPPHQATVVVILIFTVFKVKDPVCPNERRHRQARFDQRHHHPRRARHDLNADVSVEKPQYASFRYQNTTTTLYYRGAVIRGGAWSPGRAKARRTMRMNVTVDVITDRVLNQPDLGSDINSGLITMSSYTVVGGRVKIFVVKKHVTVRMNCSMTVNITSRAIQQQKCKRKVKL</sequence>
<evidence type="ECO:0000256" key="1">
    <source>
        <dbReference type="SAM" id="MobiDB-lite"/>
    </source>
</evidence>
<reference evidence="3 4" key="1">
    <citation type="journal article" date="2021" name="Comput. Struct. Biotechnol. J.">
        <title>De novo genome assembly of the potent medicinal plant Rehmannia glutinosa using nanopore technology.</title>
        <authorList>
            <person name="Ma L."/>
            <person name="Dong C."/>
            <person name="Song C."/>
            <person name="Wang X."/>
            <person name="Zheng X."/>
            <person name="Niu Y."/>
            <person name="Chen S."/>
            <person name="Feng W."/>
        </authorList>
    </citation>
    <scope>NUCLEOTIDE SEQUENCE [LARGE SCALE GENOMIC DNA]</scope>
    <source>
        <strain evidence="3">DH-2019</strain>
    </source>
</reference>